<keyword evidence="3" id="KW-1003">Cell membrane</keyword>
<protein>
    <submittedName>
        <fullName evidence="9">MFS transporter</fullName>
    </submittedName>
</protein>
<evidence type="ECO:0000256" key="3">
    <source>
        <dbReference type="ARBA" id="ARBA00022475"/>
    </source>
</evidence>
<feature type="domain" description="Major facilitator superfamily (MFS) profile" evidence="8">
    <location>
        <begin position="229"/>
        <end position="419"/>
    </location>
</feature>
<feature type="transmembrane region" description="Helical" evidence="7">
    <location>
        <begin position="58"/>
        <end position="76"/>
    </location>
</feature>
<keyword evidence="6 7" id="KW-0472">Membrane</keyword>
<dbReference type="Pfam" id="PF05977">
    <property type="entry name" value="MFS_3"/>
    <property type="match status" value="1"/>
</dbReference>
<evidence type="ECO:0000256" key="6">
    <source>
        <dbReference type="ARBA" id="ARBA00023136"/>
    </source>
</evidence>
<dbReference type="PANTHER" id="PTHR23513:SF6">
    <property type="entry name" value="MAJOR FACILITATOR SUPERFAMILY ASSOCIATED DOMAIN-CONTAINING PROTEIN"/>
    <property type="match status" value="1"/>
</dbReference>
<evidence type="ECO:0000259" key="8">
    <source>
        <dbReference type="PROSITE" id="PS50850"/>
    </source>
</evidence>
<feature type="transmembrane region" description="Helical" evidence="7">
    <location>
        <begin position="176"/>
        <end position="198"/>
    </location>
</feature>
<dbReference type="Proteomes" id="UP001595816">
    <property type="component" value="Unassembled WGS sequence"/>
</dbReference>
<evidence type="ECO:0000256" key="5">
    <source>
        <dbReference type="ARBA" id="ARBA00022989"/>
    </source>
</evidence>
<comment type="subcellular location">
    <subcellularLocation>
        <location evidence="1">Cell membrane</location>
        <topology evidence="1">Multi-pass membrane protein</topology>
    </subcellularLocation>
</comment>
<keyword evidence="10" id="KW-1185">Reference proteome</keyword>
<keyword evidence="4 7" id="KW-0812">Transmembrane</keyword>
<evidence type="ECO:0000313" key="10">
    <source>
        <dbReference type="Proteomes" id="UP001595816"/>
    </source>
</evidence>
<evidence type="ECO:0000256" key="2">
    <source>
        <dbReference type="ARBA" id="ARBA00022448"/>
    </source>
</evidence>
<dbReference type="InterPro" id="IPR020846">
    <property type="entry name" value="MFS_dom"/>
</dbReference>
<reference evidence="10" key="1">
    <citation type="journal article" date="2019" name="Int. J. Syst. Evol. Microbiol.">
        <title>The Global Catalogue of Microorganisms (GCM) 10K type strain sequencing project: providing services to taxonomists for standard genome sequencing and annotation.</title>
        <authorList>
            <consortium name="The Broad Institute Genomics Platform"/>
            <consortium name="The Broad Institute Genome Sequencing Center for Infectious Disease"/>
            <person name="Wu L."/>
            <person name="Ma J."/>
        </authorList>
    </citation>
    <scope>NUCLEOTIDE SEQUENCE [LARGE SCALE GENOMIC DNA]</scope>
    <source>
        <strain evidence="10">CGMCC 4.7289</strain>
    </source>
</reference>
<dbReference type="InterPro" id="IPR010290">
    <property type="entry name" value="TM_effector"/>
</dbReference>
<keyword evidence="5 7" id="KW-1133">Transmembrane helix</keyword>
<feature type="transmembrane region" description="Helical" evidence="7">
    <location>
        <begin position="31"/>
        <end position="51"/>
    </location>
</feature>
<keyword evidence="2" id="KW-0813">Transport</keyword>
<feature type="transmembrane region" description="Helical" evidence="7">
    <location>
        <begin position="298"/>
        <end position="316"/>
    </location>
</feature>
<gene>
    <name evidence="9" type="ORF">ACFOZ4_36915</name>
</gene>
<sequence>MTVTLTAPAPSPAPAADHKSDFAKFWFGETVSKIGTGVSTVALPLAAITTLHASTFQIGLLTAAGWLPWLLIGLPAGAWVDRMARRPLMITCNLVSFALLVSVPVSAWLGWLGFTQLLVTALLLGTAAVFFQTAYQVYLPSLLPPAELPAGNAKMHGSEAFAQVAGPGLAGGITQVLGILTGLLVNAATFLVSTVCLLRIRAREVVAPVPRDSSLTRDIREGLRFVVRDPYLRVFSAFGAAFNLAFIAYQAVLVVFLVREVGVDSARVGVLLMGMSAGAVLGAWAATRISRRFGSAHGLLLAVFGTAPFAVLIPLTAPGWRLILPVIGGAMVGAGTAVSNVIRGSFRQLYTPRPLLGRVSVSMMFLNFGTIPLGGIIGGALGQWIGVRPTVWIMAVTVACSPLFLLIGPLKRSRDLPAA</sequence>
<dbReference type="RefSeq" id="WP_253751308.1">
    <property type="nucleotide sequence ID" value="NZ_JAMZDZ010000001.1"/>
</dbReference>
<organism evidence="9 10">
    <name type="scientific">Hamadaea flava</name>
    <dbReference type="NCBI Taxonomy" id="1742688"/>
    <lineage>
        <taxon>Bacteria</taxon>
        <taxon>Bacillati</taxon>
        <taxon>Actinomycetota</taxon>
        <taxon>Actinomycetes</taxon>
        <taxon>Micromonosporales</taxon>
        <taxon>Micromonosporaceae</taxon>
        <taxon>Hamadaea</taxon>
    </lineage>
</organism>
<proteinExistence type="predicted"/>
<name>A0ABV8LYP2_9ACTN</name>
<feature type="transmembrane region" description="Helical" evidence="7">
    <location>
        <begin position="268"/>
        <end position="286"/>
    </location>
</feature>
<dbReference type="PANTHER" id="PTHR23513">
    <property type="entry name" value="INTEGRAL MEMBRANE EFFLUX PROTEIN-RELATED"/>
    <property type="match status" value="1"/>
</dbReference>
<evidence type="ECO:0000256" key="1">
    <source>
        <dbReference type="ARBA" id="ARBA00004651"/>
    </source>
</evidence>
<evidence type="ECO:0000256" key="4">
    <source>
        <dbReference type="ARBA" id="ARBA00022692"/>
    </source>
</evidence>
<feature type="transmembrane region" description="Helical" evidence="7">
    <location>
        <begin position="391"/>
        <end position="410"/>
    </location>
</feature>
<dbReference type="SUPFAM" id="SSF103473">
    <property type="entry name" value="MFS general substrate transporter"/>
    <property type="match status" value="1"/>
</dbReference>
<feature type="transmembrane region" description="Helical" evidence="7">
    <location>
        <begin position="322"/>
        <end position="342"/>
    </location>
</feature>
<feature type="transmembrane region" description="Helical" evidence="7">
    <location>
        <begin position="234"/>
        <end position="256"/>
    </location>
</feature>
<evidence type="ECO:0000313" key="9">
    <source>
        <dbReference type="EMBL" id="MFC4136222.1"/>
    </source>
</evidence>
<comment type="caution">
    <text evidence="9">The sequence shown here is derived from an EMBL/GenBank/DDBJ whole genome shotgun (WGS) entry which is preliminary data.</text>
</comment>
<dbReference type="PROSITE" id="PS50850">
    <property type="entry name" value="MFS"/>
    <property type="match status" value="1"/>
</dbReference>
<feature type="transmembrane region" description="Helical" evidence="7">
    <location>
        <begin position="88"/>
        <end position="110"/>
    </location>
</feature>
<dbReference type="InterPro" id="IPR036259">
    <property type="entry name" value="MFS_trans_sf"/>
</dbReference>
<evidence type="ECO:0000256" key="7">
    <source>
        <dbReference type="SAM" id="Phobius"/>
    </source>
</evidence>
<dbReference type="CDD" id="cd06173">
    <property type="entry name" value="MFS_MefA_like"/>
    <property type="match status" value="1"/>
</dbReference>
<dbReference type="Gene3D" id="1.20.1250.20">
    <property type="entry name" value="MFS general substrate transporter like domains"/>
    <property type="match status" value="1"/>
</dbReference>
<feature type="transmembrane region" description="Helical" evidence="7">
    <location>
        <begin position="117"/>
        <end position="138"/>
    </location>
</feature>
<feature type="transmembrane region" description="Helical" evidence="7">
    <location>
        <begin position="363"/>
        <end position="385"/>
    </location>
</feature>
<accession>A0ABV8LYP2</accession>
<dbReference type="EMBL" id="JBHSAY010000029">
    <property type="protein sequence ID" value="MFC4136222.1"/>
    <property type="molecule type" value="Genomic_DNA"/>
</dbReference>